<dbReference type="EMBL" id="CP017704">
    <property type="protein sequence ID" value="ASS95284.1"/>
    <property type="molecule type" value="Genomic_DNA"/>
</dbReference>
<protein>
    <submittedName>
        <fullName evidence="1">Uncharacterized protein</fullName>
    </submittedName>
</protein>
<evidence type="ECO:0000313" key="1">
    <source>
        <dbReference type="EMBL" id="ASS95284.1"/>
    </source>
</evidence>
<dbReference type="AlphaFoldDB" id="A0A223EJ78"/>
<dbReference type="Proteomes" id="UP000214618">
    <property type="component" value="Chromosome"/>
</dbReference>
<dbReference type="RefSeq" id="WP_063236419.1">
    <property type="nucleotide sequence ID" value="NZ_BCVO01000051.1"/>
</dbReference>
<proteinExistence type="predicted"/>
<accession>A0A223EJ78</accession>
<name>A0A223EJ78_9BACI</name>
<organism evidence="1 2">
    <name type="scientific">Peribacillus simplex NBRC 15720 = DSM 1321</name>
    <dbReference type="NCBI Taxonomy" id="1349754"/>
    <lineage>
        <taxon>Bacteria</taxon>
        <taxon>Bacillati</taxon>
        <taxon>Bacillota</taxon>
        <taxon>Bacilli</taxon>
        <taxon>Bacillales</taxon>
        <taxon>Bacillaceae</taxon>
        <taxon>Peribacillus</taxon>
    </lineage>
</organism>
<dbReference type="GeneID" id="56474268"/>
<sequence length="286" mass="33112">MIRKKCYKEFIAIFTFIFVLMVNHSVYAIEWEDKEVPINFKIEILPWEIVNNTIPNRTNFTIIDIETGLSFKVQRRAGSHHADAQPLTKDDTQIMKKIYHNQWSWKRRAIIVLINNQMIAASMNGMPHGAGALQNGFSGHFCIHFYGSLTHRLKNEDPAHKLMILKAAGKLDEYLGTVSPYELIHIFTIAMNQGDRKLLSMTLSNPDHSNRFIKLAESITYFGVRDFSGQPLEDANGLILVDVPVQVKIYKEREGSENKIIHFMIRRESLTDRWFIDQDAIYEDLK</sequence>
<gene>
    <name evidence="1" type="ORF">BS1321_16025</name>
</gene>
<dbReference type="OrthoDB" id="529831at2"/>
<reference evidence="1 2" key="1">
    <citation type="submission" date="2016-10" db="EMBL/GenBank/DDBJ databases">
        <title>The whole genome sequencing and assembly of Bacillus simplex DSM 1321 strain.</title>
        <authorList>
            <person name="Park M.-K."/>
            <person name="Lee Y.-J."/>
            <person name="Yi H."/>
            <person name="Bahn Y.-S."/>
            <person name="Kim J.F."/>
            <person name="Lee D.-W."/>
        </authorList>
    </citation>
    <scope>NUCLEOTIDE SEQUENCE [LARGE SCALE GENOMIC DNA]</scope>
    <source>
        <strain evidence="1 2">DSM 1321</strain>
    </source>
</reference>
<evidence type="ECO:0000313" key="2">
    <source>
        <dbReference type="Proteomes" id="UP000214618"/>
    </source>
</evidence>